<proteinExistence type="predicted"/>
<gene>
    <name evidence="3" type="ORF">K7G82_03115</name>
</gene>
<dbReference type="InterPro" id="IPR050789">
    <property type="entry name" value="Diverse_Enzym_Activities"/>
</dbReference>
<dbReference type="PANTHER" id="PTHR43283:SF3">
    <property type="entry name" value="BETA-LACTAMASE FAMILY PROTEIN (AFU_ORTHOLOGUE AFUA_5G07500)"/>
    <property type="match status" value="1"/>
</dbReference>
<dbReference type="InterPro" id="IPR012338">
    <property type="entry name" value="Beta-lactam/transpept-like"/>
</dbReference>
<dbReference type="Pfam" id="PF00144">
    <property type="entry name" value="Beta-lactamase"/>
    <property type="match status" value="1"/>
</dbReference>
<evidence type="ECO:0000313" key="4">
    <source>
        <dbReference type="Proteomes" id="UP000706039"/>
    </source>
</evidence>
<reference evidence="3 4" key="1">
    <citation type="submission" date="2021-08" db="EMBL/GenBank/DDBJ databases">
        <authorList>
            <person name="Tuo L."/>
        </authorList>
    </citation>
    <scope>NUCLEOTIDE SEQUENCE [LARGE SCALE GENOMIC DNA]</scope>
    <source>
        <strain evidence="3 4">JCM 31229</strain>
    </source>
</reference>
<protein>
    <submittedName>
        <fullName evidence="3">Beta-lactamase family protein</fullName>
    </submittedName>
</protein>
<dbReference type="EMBL" id="JAINVV010000001">
    <property type="protein sequence ID" value="MBY8821264.1"/>
    <property type="molecule type" value="Genomic_DNA"/>
</dbReference>
<dbReference type="Proteomes" id="UP000706039">
    <property type="component" value="Unassembled WGS sequence"/>
</dbReference>
<feature type="chain" id="PRO_5046151204" evidence="1">
    <location>
        <begin position="24"/>
        <end position="395"/>
    </location>
</feature>
<sequence length="395" mass="43571">MIVRMPALAAAICLVAVPVPAVAQSVDRTWADIAAAYDADLKAEGTIGSSMAVTRNGKLVKEVYYGLADRDAGRKVDADTLFHWASISKMFTAIAVLQLRDRGKLSLDDRIIDYLPETRQIHNRFGPMSGITLRHLITHSSGLRGATFPWRGDNDWAPHEPAKWSQVAAMMPYTEIEFEPGSKFSYSNPGTSMLGRVVEEITGDDIESYVTKNILMPLGMSRSYYDKTPYFLLPHRSNNYYITKGAVKANGLEVDTGATNGNGGLNGPLSDLLKFAHFLLGVNDNGNYETVLSRKSLLEMRQPLFAAEDDRVPNQQMGLSTFTIDQPVPDGRTLRFVGHTGGQMGFATFVYIQPESNVAVVFGSNTRSSDVQRKSDVFSKTRNALFTRFVPLIGR</sequence>
<evidence type="ECO:0000256" key="1">
    <source>
        <dbReference type="SAM" id="SignalP"/>
    </source>
</evidence>
<name>A0ABS7PMI8_9SPHN</name>
<dbReference type="SUPFAM" id="SSF56601">
    <property type="entry name" value="beta-lactamase/transpeptidase-like"/>
    <property type="match status" value="1"/>
</dbReference>
<feature type="domain" description="Beta-lactamase-related" evidence="2">
    <location>
        <begin position="36"/>
        <end position="374"/>
    </location>
</feature>
<dbReference type="PANTHER" id="PTHR43283">
    <property type="entry name" value="BETA-LACTAMASE-RELATED"/>
    <property type="match status" value="1"/>
</dbReference>
<evidence type="ECO:0000259" key="2">
    <source>
        <dbReference type="Pfam" id="PF00144"/>
    </source>
</evidence>
<dbReference type="Gene3D" id="3.40.710.10">
    <property type="entry name" value="DD-peptidase/beta-lactamase superfamily"/>
    <property type="match status" value="1"/>
</dbReference>
<comment type="caution">
    <text evidence="3">The sequence shown here is derived from an EMBL/GenBank/DDBJ whole genome shotgun (WGS) entry which is preliminary data.</text>
</comment>
<organism evidence="3 4">
    <name type="scientific">Sphingomonas colocasiae</name>
    <dbReference type="NCBI Taxonomy" id="1848973"/>
    <lineage>
        <taxon>Bacteria</taxon>
        <taxon>Pseudomonadati</taxon>
        <taxon>Pseudomonadota</taxon>
        <taxon>Alphaproteobacteria</taxon>
        <taxon>Sphingomonadales</taxon>
        <taxon>Sphingomonadaceae</taxon>
        <taxon>Sphingomonas</taxon>
    </lineage>
</organism>
<dbReference type="InterPro" id="IPR001466">
    <property type="entry name" value="Beta-lactam-related"/>
</dbReference>
<feature type="signal peptide" evidence="1">
    <location>
        <begin position="1"/>
        <end position="23"/>
    </location>
</feature>
<accession>A0ABS7PMI8</accession>
<keyword evidence="1" id="KW-0732">Signal</keyword>
<dbReference type="RefSeq" id="WP_222988335.1">
    <property type="nucleotide sequence ID" value="NZ_JAINVV010000001.1"/>
</dbReference>
<evidence type="ECO:0000313" key="3">
    <source>
        <dbReference type="EMBL" id="MBY8821264.1"/>
    </source>
</evidence>
<keyword evidence="4" id="KW-1185">Reference proteome</keyword>